<dbReference type="GO" id="GO:0004252">
    <property type="term" value="F:serine-type endopeptidase activity"/>
    <property type="evidence" value="ECO:0007669"/>
    <property type="project" value="UniProtKB-UniRule"/>
</dbReference>
<evidence type="ECO:0000256" key="11">
    <source>
        <dbReference type="RuleBase" id="RU363034"/>
    </source>
</evidence>
<dbReference type="SUPFAM" id="SSF50494">
    <property type="entry name" value="Trypsin-like serine proteases"/>
    <property type="match status" value="2"/>
</dbReference>
<dbReference type="GO" id="GO:0046872">
    <property type="term" value="F:metal ion binding"/>
    <property type="evidence" value="ECO:0007669"/>
    <property type="project" value="UniProtKB-KW"/>
</dbReference>
<dbReference type="SMART" id="SM00680">
    <property type="entry name" value="CLIP"/>
    <property type="match status" value="1"/>
</dbReference>
<feature type="domain" description="Peptidase S1" evidence="13">
    <location>
        <begin position="1"/>
        <end position="535"/>
    </location>
</feature>
<dbReference type="InterPro" id="IPR009003">
    <property type="entry name" value="Peptidase_S1_PA"/>
</dbReference>
<evidence type="ECO:0000313" key="14">
    <source>
        <dbReference type="EMBL" id="VVD01602.1"/>
    </source>
</evidence>
<comment type="subcellular location">
    <subcellularLocation>
        <location evidence="12">Secreted</location>
    </subcellularLocation>
</comment>
<dbReference type="InterPro" id="IPR001314">
    <property type="entry name" value="Peptidase_S1A"/>
</dbReference>
<keyword evidence="5 11" id="KW-0720">Serine protease</keyword>
<keyword evidence="8" id="KW-1015">Disulfide bond</keyword>
<dbReference type="PROSITE" id="PS00135">
    <property type="entry name" value="TRYPSIN_SER"/>
    <property type="match status" value="2"/>
</dbReference>
<dbReference type="GO" id="GO:0006508">
    <property type="term" value="P:proteolysis"/>
    <property type="evidence" value="ECO:0007669"/>
    <property type="project" value="UniProtKB-KW"/>
</dbReference>
<organism evidence="14 15">
    <name type="scientific">Leptidea sinapis</name>
    <dbReference type="NCBI Taxonomy" id="189913"/>
    <lineage>
        <taxon>Eukaryota</taxon>
        <taxon>Metazoa</taxon>
        <taxon>Ecdysozoa</taxon>
        <taxon>Arthropoda</taxon>
        <taxon>Hexapoda</taxon>
        <taxon>Insecta</taxon>
        <taxon>Pterygota</taxon>
        <taxon>Neoptera</taxon>
        <taxon>Endopterygota</taxon>
        <taxon>Lepidoptera</taxon>
        <taxon>Glossata</taxon>
        <taxon>Ditrysia</taxon>
        <taxon>Papilionoidea</taxon>
        <taxon>Pieridae</taxon>
        <taxon>Dismorphiinae</taxon>
        <taxon>Leptidea</taxon>
    </lineage>
</organism>
<keyword evidence="2" id="KW-0479">Metal-binding</keyword>
<keyword evidence="3" id="KW-0732">Signal</keyword>
<evidence type="ECO:0000256" key="6">
    <source>
        <dbReference type="ARBA" id="ARBA00022837"/>
    </source>
</evidence>
<dbReference type="PANTHER" id="PTHR24252:SF7">
    <property type="entry name" value="HYALIN"/>
    <property type="match status" value="1"/>
</dbReference>
<evidence type="ECO:0000256" key="4">
    <source>
        <dbReference type="ARBA" id="ARBA00022801"/>
    </source>
</evidence>
<name>A0A5E4QWJ9_9NEOP</name>
<dbReference type="InterPro" id="IPR001254">
    <property type="entry name" value="Trypsin_dom"/>
</dbReference>
<evidence type="ECO:0000256" key="1">
    <source>
        <dbReference type="ARBA" id="ARBA00022670"/>
    </source>
</evidence>
<evidence type="ECO:0000256" key="5">
    <source>
        <dbReference type="ARBA" id="ARBA00022825"/>
    </source>
</evidence>
<evidence type="ECO:0000256" key="2">
    <source>
        <dbReference type="ARBA" id="ARBA00022723"/>
    </source>
</evidence>
<dbReference type="Pfam" id="PF00089">
    <property type="entry name" value="Trypsin"/>
    <property type="match status" value="2"/>
</dbReference>
<keyword evidence="15" id="KW-1185">Reference proteome</keyword>
<proteinExistence type="inferred from homology"/>
<dbReference type="GO" id="GO:0005576">
    <property type="term" value="C:extracellular region"/>
    <property type="evidence" value="ECO:0007669"/>
    <property type="project" value="UniProtKB-SubCell"/>
</dbReference>
<dbReference type="InterPro" id="IPR033116">
    <property type="entry name" value="TRYPSIN_SER"/>
</dbReference>
<dbReference type="InterPro" id="IPR043504">
    <property type="entry name" value="Peptidase_S1_PA_chymotrypsin"/>
</dbReference>
<sequence>MSLVQKKIFNLADPEHELDWLCGGALITDRHVITAAHCVQTASEGYKLSKVRIGEYNTETNPDCQLAVCAPPYQDRKVKRKILHPNFNNPPFQNDIAILLLDRPVQISGAQLNKDACGGDSGGPLMKVFDTVDGPKDYLMGVVSFGPTICVVLPSHAACRGDSLDGLCKPIKSCRYAMKLLMNNDAVKLATMFCGHHNDTVKVCCPILNDERKLTKHRLSKRGILDNLQDNRIHFFEDTGKSIIQEEPSTERDLGSNASQDNRIHFLEENSLTTRPEVHQSDKQRMSSITQRAIKNEVLPNLDECGKQITDNLESRIVNGDISEIGEFPWIVRLKLKRGEWDASMKKDCYLDTCSDTPIVRRFDNIMIYPDFNNETRYLGADIAIIRLDQPVTFTNYVRPVCLPTDPYVANKEFKKELEFKTAGWGLTENGVPSQIKRKTTLGFVPKRVCRNIISKYYKRQSSVDFWICAGGKNGTDTCAGDSGGPLLGRIEKDNRTNWYLYGVTSVGASRCGTERPSLYTRITKVMDWILDNIRTS</sequence>
<dbReference type="PROSITE" id="PS00134">
    <property type="entry name" value="TRYPSIN_HIS"/>
    <property type="match status" value="1"/>
</dbReference>
<dbReference type="Proteomes" id="UP000324832">
    <property type="component" value="Unassembled WGS sequence"/>
</dbReference>
<dbReference type="Pfam" id="PF12032">
    <property type="entry name" value="CLIP"/>
    <property type="match status" value="1"/>
</dbReference>
<dbReference type="AlphaFoldDB" id="A0A5E4QWJ9"/>
<dbReference type="GO" id="GO:0051604">
    <property type="term" value="P:protein maturation"/>
    <property type="evidence" value="ECO:0007669"/>
    <property type="project" value="UniProtKB-ARBA"/>
</dbReference>
<evidence type="ECO:0000256" key="8">
    <source>
        <dbReference type="ARBA" id="ARBA00023157"/>
    </source>
</evidence>
<evidence type="ECO:0000256" key="9">
    <source>
        <dbReference type="ARBA" id="ARBA00023180"/>
    </source>
</evidence>
<evidence type="ECO:0000256" key="10">
    <source>
        <dbReference type="ARBA" id="ARBA00024195"/>
    </source>
</evidence>
<evidence type="ECO:0000256" key="3">
    <source>
        <dbReference type="ARBA" id="ARBA00022729"/>
    </source>
</evidence>
<accession>A0A5E4QWJ9</accession>
<evidence type="ECO:0000313" key="15">
    <source>
        <dbReference type="Proteomes" id="UP000324832"/>
    </source>
</evidence>
<dbReference type="FunFam" id="2.40.10.10:FF:000078">
    <property type="entry name" value="Serine protease H137"/>
    <property type="match status" value="1"/>
</dbReference>
<comment type="domain">
    <text evidence="12">The clip domain consists of 35-55 residues which are 'knitted' together usually by 3 conserved disulfide bonds forming a clip-like compact structure.</text>
</comment>
<dbReference type="InterPro" id="IPR022700">
    <property type="entry name" value="CLIP"/>
</dbReference>
<dbReference type="FunFam" id="2.40.10.10:FF:000028">
    <property type="entry name" value="Serine protease easter"/>
    <property type="match status" value="1"/>
</dbReference>
<keyword evidence="7" id="KW-0865">Zymogen</keyword>
<dbReference type="PRINTS" id="PR00722">
    <property type="entry name" value="CHYMOTRYPSIN"/>
</dbReference>
<protein>
    <recommendedName>
        <fullName evidence="12">CLIP domain-containing serine protease</fullName>
        <ecNumber evidence="11">3.4.21.-</ecNumber>
    </recommendedName>
</protein>
<comment type="similarity">
    <text evidence="10 12">Belongs to the peptidase S1 family. CLIP subfamily.</text>
</comment>
<dbReference type="Gene3D" id="3.30.1640.30">
    <property type="match status" value="1"/>
</dbReference>
<dbReference type="PROSITE" id="PS50240">
    <property type="entry name" value="TRYPSIN_DOM"/>
    <property type="match status" value="1"/>
</dbReference>
<keyword evidence="9" id="KW-0325">Glycoprotein</keyword>
<dbReference type="PANTHER" id="PTHR24252">
    <property type="entry name" value="ACROSIN-RELATED"/>
    <property type="match status" value="1"/>
</dbReference>
<dbReference type="Gene3D" id="2.40.10.10">
    <property type="entry name" value="Trypsin-like serine proteases"/>
    <property type="match status" value="3"/>
</dbReference>
<dbReference type="SMART" id="SM00020">
    <property type="entry name" value="Tryp_SPc"/>
    <property type="match status" value="1"/>
</dbReference>
<evidence type="ECO:0000256" key="12">
    <source>
        <dbReference type="RuleBase" id="RU366078"/>
    </source>
</evidence>
<keyword evidence="6" id="KW-0106">Calcium</keyword>
<keyword evidence="12" id="KW-0964">Secreted</keyword>
<gene>
    <name evidence="14" type="ORF">LSINAPIS_LOCUS11980</name>
</gene>
<keyword evidence="1 11" id="KW-0645">Protease</keyword>
<evidence type="ECO:0000259" key="13">
    <source>
        <dbReference type="PROSITE" id="PS50240"/>
    </source>
</evidence>
<dbReference type="InterPro" id="IPR038565">
    <property type="entry name" value="CLIP_sf"/>
</dbReference>
<keyword evidence="4 11" id="KW-0378">Hydrolase</keyword>
<dbReference type="EC" id="3.4.21.-" evidence="11"/>
<reference evidence="14 15" key="1">
    <citation type="submission" date="2017-07" db="EMBL/GenBank/DDBJ databases">
        <authorList>
            <person name="Talla V."/>
            <person name="Backstrom N."/>
        </authorList>
    </citation>
    <scope>NUCLEOTIDE SEQUENCE [LARGE SCALE GENOMIC DNA]</scope>
</reference>
<dbReference type="CDD" id="cd00190">
    <property type="entry name" value="Tryp_SPc"/>
    <property type="match status" value="1"/>
</dbReference>
<evidence type="ECO:0000256" key="7">
    <source>
        <dbReference type="ARBA" id="ARBA00023145"/>
    </source>
</evidence>
<dbReference type="InterPro" id="IPR018114">
    <property type="entry name" value="TRYPSIN_HIS"/>
</dbReference>
<dbReference type="EMBL" id="FZQP02005443">
    <property type="protein sequence ID" value="VVD01602.1"/>
    <property type="molecule type" value="Genomic_DNA"/>
</dbReference>